<reference evidence="2 3" key="1">
    <citation type="submission" date="2020-06" db="EMBL/GenBank/DDBJ databases">
        <authorList>
            <person name="Li R."/>
            <person name="Bekaert M."/>
        </authorList>
    </citation>
    <scope>NUCLEOTIDE SEQUENCE [LARGE SCALE GENOMIC DNA]</scope>
    <source>
        <strain evidence="3">wild</strain>
    </source>
</reference>
<keyword evidence="3" id="KW-1185">Reference proteome</keyword>
<protein>
    <submittedName>
        <fullName evidence="2">Uncharacterized protein</fullName>
    </submittedName>
</protein>
<dbReference type="InterPro" id="IPR014716">
    <property type="entry name" value="Fibrinogen_a/b/g_C_1"/>
</dbReference>
<dbReference type="SUPFAM" id="SSF56496">
    <property type="entry name" value="Fibrinogen C-terminal domain-like"/>
    <property type="match status" value="1"/>
</dbReference>
<evidence type="ECO:0000313" key="3">
    <source>
        <dbReference type="Proteomes" id="UP000507470"/>
    </source>
</evidence>
<accession>A0A6J8D6F9</accession>
<keyword evidence="1" id="KW-0175">Coiled coil</keyword>
<dbReference type="PROSITE" id="PS50092">
    <property type="entry name" value="TSP1"/>
    <property type="match status" value="1"/>
</dbReference>
<dbReference type="Pfam" id="PF00090">
    <property type="entry name" value="TSP_1"/>
    <property type="match status" value="1"/>
</dbReference>
<dbReference type="SUPFAM" id="SSF82895">
    <property type="entry name" value="TSP-1 type 1 repeat"/>
    <property type="match status" value="1"/>
</dbReference>
<name>A0A6J8D6F9_MYTCO</name>
<dbReference type="Proteomes" id="UP000507470">
    <property type="component" value="Unassembled WGS sequence"/>
</dbReference>
<evidence type="ECO:0000256" key="1">
    <source>
        <dbReference type="SAM" id="Coils"/>
    </source>
</evidence>
<proteinExistence type="predicted"/>
<dbReference type="InterPro" id="IPR036056">
    <property type="entry name" value="Fibrinogen-like_C"/>
</dbReference>
<dbReference type="Gene3D" id="3.90.215.10">
    <property type="entry name" value="Gamma Fibrinogen, chain A, domain 1"/>
    <property type="match status" value="1"/>
</dbReference>
<feature type="coiled-coil region" evidence="1">
    <location>
        <begin position="120"/>
        <end position="147"/>
    </location>
</feature>
<evidence type="ECO:0000313" key="2">
    <source>
        <dbReference type="EMBL" id="CAC5404313.1"/>
    </source>
</evidence>
<dbReference type="EMBL" id="CACVKT020006931">
    <property type="protein sequence ID" value="CAC5404313.1"/>
    <property type="molecule type" value="Genomic_DNA"/>
</dbReference>
<sequence>MQTRYCYPSWVFKDKVCNQISCPAATSGEGNQNQNRHSFLHEAEINETIIKEHDCNKTICPESWSEWTDLGGCSVTCGEGKQYQTKTRFLPWAKINETIIEENVCNQTKCTVFKWDSLRNLTFEEKKEMMKEELVELKANLTVDRKNTSAAIRRKTSARDDRTSASSLGSCIDVYLFNRNSSGSYTLYQNGNPIEVYCSFEGDSGYTYVSKSSLETSFDLSKLFTTRNFANIRTLLSNGTQKEVTVENINRDALYFGLIEDNVSPHFFIEFSETKSLATKNKIIQGYRAQDENFTCPVSIDNSLDKLRFKFYHNSDKINVQTDGDLNNFTTGWMKQSSAIDKSKYMDIEFYFPFDMSMRGCGKLMTSNQVFNTKAALGLPFGVFLH</sequence>
<dbReference type="InterPro" id="IPR000884">
    <property type="entry name" value="TSP1_rpt"/>
</dbReference>
<dbReference type="InterPro" id="IPR036383">
    <property type="entry name" value="TSP1_rpt_sf"/>
</dbReference>
<organism evidence="2 3">
    <name type="scientific">Mytilus coruscus</name>
    <name type="common">Sea mussel</name>
    <dbReference type="NCBI Taxonomy" id="42192"/>
    <lineage>
        <taxon>Eukaryota</taxon>
        <taxon>Metazoa</taxon>
        <taxon>Spiralia</taxon>
        <taxon>Lophotrochozoa</taxon>
        <taxon>Mollusca</taxon>
        <taxon>Bivalvia</taxon>
        <taxon>Autobranchia</taxon>
        <taxon>Pteriomorphia</taxon>
        <taxon>Mytilida</taxon>
        <taxon>Mytiloidea</taxon>
        <taxon>Mytilidae</taxon>
        <taxon>Mytilinae</taxon>
        <taxon>Mytilus</taxon>
    </lineage>
</organism>
<dbReference type="AlphaFoldDB" id="A0A6J8D6F9"/>
<dbReference type="Gene3D" id="2.20.100.10">
    <property type="entry name" value="Thrombospondin type-1 (TSP1) repeat"/>
    <property type="match status" value="1"/>
</dbReference>
<dbReference type="OrthoDB" id="6059867at2759"/>
<dbReference type="SMART" id="SM00209">
    <property type="entry name" value="TSP1"/>
    <property type="match status" value="1"/>
</dbReference>
<gene>
    <name evidence="2" type="ORF">MCOR_38120</name>
</gene>